<organism evidence="1 2">
    <name type="scientific">Flagellimonas meridianipacifica</name>
    <dbReference type="NCBI Taxonomy" id="1080225"/>
    <lineage>
        <taxon>Bacteria</taxon>
        <taxon>Pseudomonadati</taxon>
        <taxon>Bacteroidota</taxon>
        <taxon>Flavobacteriia</taxon>
        <taxon>Flavobacteriales</taxon>
        <taxon>Flavobacteriaceae</taxon>
        <taxon>Flagellimonas</taxon>
    </lineage>
</organism>
<dbReference type="RefSeq" id="WP_146129927.1">
    <property type="nucleotide sequence ID" value="NZ_PVYX01000002.1"/>
</dbReference>
<dbReference type="Proteomes" id="UP000237640">
    <property type="component" value="Unassembled WGS sequence"/>
</dbReference>
<comment type="caution">
    <text evidence="1">The sequence shown here is derived from an EMBL/GenBank/DDBJ whole genome shotgun (WGS) entry which is preliminary data.</text>
</comment>
<evidence type="ECO:0000313" key="1">
    <source>
        <dbReference type="EMBL" id="PRX54971.1"/>
    </source>
</evidence>
<dbReference type="EMBL" id="PVYX01000002">
    <property type="protein sequence ID" value="PRX54971.1"/>
    <property type="molecule type" value="Genomic_DNA"/>
</dbReference>
<sequence>MKNTYLKNSVLIMIVMFLGSFNCPVEQHPISFIKSGDSIELNTDGLYCAEFFDYVFRGHFENIDMTREDNEFLSIFGQYLRAFGRRCPNALPADKVEIMENVCVKERVTTNGYGVETDRTCVQWKTVGTGIYARPELYGAYLTVLDIQNRDALRTTIEIMTDPNAMGNTVDIAHKAKGLATDMSLIFNLNACNSPSIGRLEENLRLFALDKPAVQMKERSKYEKMKNSGGPNGEQDFERLIDELVDDQAKTWAFNRYVPKSVSSVKKYTNTMGRPTELVANYRYNGFKTNSTGTVRIIFENGIPKCIYFFDFPNNCKTPNASMLASYAKGEYSK</sequence>
<reference evidence="1 2" key="1">
    <citation type="submission" date="2018-03" db="EMBL/GenBank/DDBJ databases">
        <title>Genomic Encyclopedia of Archaeal and Bacterial Type Strains, Phase II (KMG-II): from individual species to whole genera.</title>
        <authorList>
            <person name="Goeker M."/>
        </authorList>
    </citation>
    <scope>NUCLEOTIDE SEQUENCE [LARGE SCALE GENOMIC DNA]</scope>
    <source>
        <strain evidence="1 2">DSM 25027</strain>
    </source>
</reference>
<evidence type="ECO:0000313" key="2">
    <source>
        <dbReference type="Proteomes" id="UP000237640"/>
    </source>
</evidence>
<proteinExistence type="predicted"/>
<gene>
    <name evidence="1" type="ORF">CLV81_3376</name>
</gene>
<name>A0A2T0MBV4_9FLAO</name>
<protein>
    <submittedName>
        <fullName evidence="1">Uncharacterized protein</fullName>
    </submittedName>
</protein>
<dbReference type="AlphaFoldDB" id="A0A2T0MBV4"/>
<keyword evidence="2" id="KW-1185">Reference proteome</keyword>
<accession>A0A2T0MBV4</accession>
<dbReference type="OrthoDB" id="8482296at2"/>